<dbReference type="InterPro" id="IPR041581">
    <property type="entry name" value="Glyoxalase_6"/>
</dbReference>
<dbReference type="KEGG" id="whr:OG579_13205"/>
<sequence length="124" mass="13707">MTSRIDVIAIDCHDIRLVADFWTGVLGWEITDIEGDDYLSIGPADGSTPTIDFLRVPEAKTIKNRLHLDLRADGVTTAEEIARVESLGATRVDIGQDPSVTWTVLADPEGNEFCILGRTWQETH</sequence>
<dbReference type="InterPro" id="IPR029068">
    <property type="entry name" value="Glyas_Bleomycin-R_OHBP_Dase"/>
</dbReference>
<evidence type="ECO:0000313" key="2">
    <source>
        <dbReference type="EMBL" id="WUM18694.1"/>
    </source>
</evidence>
<evidence type="ECO:0000313" key="3">
    <source>
        <dbReference type="Proteomes" id="UP001432128"/>
    </source>
</evidence>
<dbReference type="RefSeq" id="WP_328856291.1">
    <property type="nucleotide sequence ID" value="NZ_CP108021.1"/>
</dbReference>
<name>A0AAU4JY19_9NOCA</name>
<dbReference type="PANTHER" id="PTHR35908:SF1">
    <property type="entry name" value="CONSERVED PROTEIN"/>
    <property type="match status" value="1"/>
</dbReference>
<organism evidence="2 3">
    <name type="scientific">Williamsia herbipolensis</name>
    <dbReference type="NCBI Taxonomy" id="1603258"/>
    <lineage>
        <taxon>Bacteria</taxon>
        <taxon>Bacillati</taxon>
        <taxon>Actinomycetota</taxon>
        <taxon>Actinomycetes</taxon>
        <taxon>Mycobacteriales</taxon>
        <taxon>Nocardiaceae</taxon>
        <taxon>Williamsia</taxon>
    </lineage>
</organism>
<dbReference type="Pfam" id="PF18029">
    <property type="entry name" value="Glyoxalase_6"/>
    <property type="match status" value="1"/>
</dbReference>
<proteinExistence type="predicted"/>
<dbReference type="Gene3D" id="3.10.180.10">
    <property type="entry name" value="2,3-Dihydroxybiphenyl 1,2-Dioxygenase, domain 1"/>
    <property type="match status" value="1"/>
</dbReference>
<dbReference type="PANTHER" id="PTHR35908">
    <property type="entry name" value="HYPOTHETICAL FUSION PROTEIN"/>
    <property type="match status" value="1"/>
</dbReference>
<dbReference type="AlphaFoldDB" id="A0AAU4JY19"/>
<dbReference type="Proteomes" id="UP001432128">
    <property type="component" value="Chromosome"/>
</dbReference>
<dbReference type="EMBL" id="CP108021">
    <property type="protein sequence ID" value="WUM18694.1"/>
    <property type="molecule type" value="Genomic_DNA"/>
</dbReference>
<protein>
    <submittedName>
        <fullName evidence="2">VOC family protein</fullName>
    </submittedName>
</protein>
<evidence type="ECO:0000259" key="1">
    <source>
        <dbReference type="Pfam" id="PF18029"/>
    </source>
</evidence>
<gene>
    <name evidence="2" type="ORF">OG579_13205</name>
</gene>
<dbReference type="SUPFAM" id="SSF54593">
    <property type="entry name" value="Glyoxalase/Bleomycin resistance protein/Dihydroxybiphenyl dioxygenase"/>
    <property type="match status" value="1"/>
</dbReference>
<feature type="domain" description="Glyoxalase-like" evidence="1">
    <location>
        <begin position="8"/>
        <end position="116"/>
    </location>
</feature>
<reference evidence="2 3" key="1">
    <citation type="submission" date="2022-10" db="EMBL/GenBank/DDBJ databases">
        <title>The complete genomes of actinobacterial strains from the NBC collection.</title>
        <authorList>
            <person name="Joergensen T.S."/>
            <person name="Alvarez Arevalo M."/>
            <person name="Sterndorff E.B."/>
            <person name="Faurdal D."/>
            <person name="Vuksanovic O."/>
            <person name="Mourched A.-S."/>
            <person name="Charusanti P."/>
            <person name="Shaw S."/>
            <person name="Blin K."/>
            <person name="Weber T."/>
        </authorList>
    </citation>
    <scope>NUCLEOTIDE SEQUENCE [LARGE SCALE GENOMIC DNA]</scope>
    <source>
        <strain evidence="2 3">NBC_00319</strain>
    </source>
</reference>
<keyword evidence="3" id="KW-1185">Reference proteome</keyword>
<accession>A0AAU4JY19</accession>